<dbReference type="Gene3D" id="3.50.30.30">
    <property type="match status" value="1"/>
</dbReference>
<evidence type="ECO:0008006" key="6">
    <source>
        <dbReference type="Google" id="ProtNLM"/>
    </source>
</evidence>
<protein>
    <recommendedName>
        <fullName evidence="6">Aminopeptidase</fullName>
    </recommendedName>
</protein>
<evidence type="ECO:0000259" key="3">
    <source>
        <dbReference type="Pfam" id="PF04389"/>
    </source>
</evidence>
<feature type="chain" id="PRO_5008673167" description="Aminopeptidase" evidence="1">
    <location>
        <begin position="28"/>
        <end position="548"/>
    </location>
</feature>
<dbReference type="SUPFAM" id="SSF53187">
    <property type="entry name" value="Zn-dependent exopeptidases"/>
    <property type="match status" value="1"/>
</dbReference>
<dbReference type="InterPro" id="IPR045175">
    <property type="entry name" value="M28_fam"/>
</dbReference>
<feature type="signal peptide" evidence="1">
    <location>
        <begin position="1"/>
        <end position="27"/>
    </location>
</feature>
<feature type="domain" description="Peptidase M28" evidence="3">
    <location>
        <begin position="269"/>
        <end position="538"/>
    </location>
</feature>
<dbReference type="PROSITE" id="PS51257">
    <property type="entry name" value="PROKAR_LIPOPROTEIN"/>
    <property type="match status" value="1"/>
</dbReference>
<dbReference type="InterPro" id="IPR003137">
    <property type="entry name" value="PA_domain"/>
</dbReference>
<dbReference type="PANTHER" id="PTHR12147">
    <property type="entry name" value="METALLOPEPTIDASE M28 FAMILY MEMBER"/>
    <property type="match status" value="1"/>
</dbReference>
<dbReference type="STRING" id="1080227.A8L45_08845"/>
<dbReference type="GO" id="GO:0006508">
    <property type="term" value="P:proteolysis"/>
    <property type="evidence" value="ECO:0007669"/>
    <property type="project" value="InterPro"/>
</dbReference>
<comment type="caution">
    <text evidence="4">The sequence shown here is derived from an EMBL/GenBank/DDBJ whole genome shotgun (WGS) entry which is preliminary data.</text>
</comment>
<accession>A0A1C3EKJ0</accession>
<gene>
    <name evidence="4" type="ORF">A8L45_08845</name>
</gene>
<dbReference type="GO" id="GO:0008235">
    <property type="term" value="F:metalloexopeptidase activity"/>
    <property type="evidence" value="ECO:0007669"/>
    <property type="project" value="InterPro"/>
</dbReference>
<keyword evidence="1" id="KW-0732">Signal</keyword>
<dbReference type="InterPro" id="IPR007484">
    <property type="entry name" value="Peptidase_M28"/>
</dbReference>
<dbReference type="Pfam" id="PF04389">
    <property type="entry name" value="Peptidase_M28"/>
    <property type="match status" value="1"/>
</dbReference>
<sequence>MSIRLNFKMYAASALCISLLGACGGSGGDSPAISEQSQTLSKSITEKDLSDEIAVVDSYAAQSGEVPTREEGSTGLEEARNYLADEFEKLGFDVSEDPFSYRVWKEGTSSLDITGLPQPTTFNYKVLERSAGGIVAETELVVLDATVYIPNTPFAPDHGCNIEDFQNAGVIKDKIVLVQAGGCTLEKKLTLAQDAEAAGLIVFKEKKDSFSDNEVFSEPLPYRLSPLATIPVLGISYQDGINLYSYRNENDFRAAVSVNVEDTLVETKNLIAELEVSGQNEVIMVGAHLDSAIDSPGANNNGASAVALLSYARVLVNKRESLGIGRLKRNLRIAFWGAGEAGRYGSESYAEKQFSSSYKNVVNKVLTEIGKASYDALSEQEKKIVSRRMQAGNSVKLYIDLDSIASKNSIYGVYDGDLSSTSANPNSAYGSQKLLIPTDGVQYHIEEKFRKAFVSMNKSIEPLVLDNKADYKAFGQYQVPFGGLFSGGAGLKTQAQVDTFGGEPNQPFDPCHNKACDGFDNVHLETLQVNAQAMAEVVTSYLLSDNVF</sequence>
<dbReference type="RefSeq" id="WP_068901364.1">
    <property type="nucleotide sequence ID" value="NZ_JBHUIF010000015.1"/>
</dbReference>
<dbReference type="EMBL" id="LYBM01000013">
    <property type="protein sequence ID" value="ODA33734.1"/>
    <property type="molecule type" value="Genomic_DNA"/>
</dbReference>
<dbReference type="Pfam" id="PF02225">
    <property type="entry name" value="PA"/>
    <property type="match status" value="1"/>
</dbReference>
<dbReference type="AlphaFoldDB" id="A0A1C3EKJ0"/>
<evidence type="ECO:0000259" key="2">
    <source>
        <dbReference type="Pfam" id="PF02225"/>
    </source>
</evidence>
<reference evidence="4 5" key="1">
    <citation type="submission" date="2016-05" db="EMBL/GenBank/DDBJ databases">
        <title>Genomic Taxonomy of the Vibrionaceae.</title>
        <authorList>
            <person name="Gomez-Gil B."/>
            <person name="Enciso-Ibarra J."/>
        </authorList>
    </citation>
    <scope>NUCLEOTIDE SEQUENCE [LARGE SCALE GENOMIC DNA]</scope>
    <source>
        <strain evidence="4 5">CAIM 1920</strain>
    </source>
</reference>
<dbReference type="Gene3D" id="3.40.630.10">
    <property type="entry name" value="Zn peptidases"/>
    <property type="match status" value="2"/>
</dbReference>
<dbReference type="SUPFAM" id="SSF52025">
    <property type="entry name" value="PA domain"/>
    <property type="match status" value="1"/>
</dbReference>
<dbReference type="InterPro" id="IPR046450">
    <property type="entry name" value="PA_dom_sf"/>
</dbReference>
<dbReference type="PANTHER" id="PTHR12147:SF26">
    <property type="entry name" value="PEPTIDASE M28 DOMAIN-CONTAINING PROTEIN"/>
    <property type="match status" value="1"/>
</dbReference>
<evidence type="ECO:0000313" key="4">
    <source>
        <dbReference type="EMBL" id="ODA33734.1"/>
    </source>
</evidence>
<evidence type="ECO:0000313" key="5">
    <source>
        <dbReference type="Proteomes" id="UP000094936"/>
    </source>
</evidence>
<keyword evidence="5" id="KW-1185">Reference proteome</keyword>
<proteinExistence type="predicted"/>
<dbReference type="Proteomes" id="UP000094936">
    <property type="component" value="Unassembled WGS sequence"/>
</dbReference>
<organism evidence="4 5">
    <name type="scientific">Veronia pacifica</name>
    <dbReference type="NCBI Taxonomy" id="1080227"/>
    <lineage>
        <taxon>Bacteria</taxon>
        <taxon>Pseudomonadati</taxon>
        <taxon>Pseudomonadota</taxon>
        <taxon>Gammaproteobacteria</taxon>
        <taxon>Vibrionales</taxon>
        <taxon>Vibrionaceae</taxon>
        <taxon>Veronia</taxon>
    </lineage>
</organism>
<feature type="domain" description="PA" evidence="2">
    <location>
        <begin position="151"/>
        <end position="242"/>
    </location>
</feature>
<evidence type="ECO:0000256" key="1">
    <source>
        <dbReference type="SAM" id="SignalP"/>
    </source>
</evidence>
<name>A0A1C3EKJ0_9GAMM</name>